<evidence type="ECO:0000313" key="2">
    <source>
        <dbReference type="EMBL" id="MBU3078786.1"/>
    </source>
</evidence>
<name>A0ABS6BN31_9SPHN</name>
<evidence type="ECO:0000313" key="3">
    <source>
        <dbReference type="Proteomes" id="UP000776276"/>
    </source>
</evidence>
<evidence type="ECO:0000259" key="1">
    <source>
        <dbReference type="Pfam" id="PF08450"/>
    </source>
</evidence>
<dbReference type="InterPro" id="IPR051288">
    <property type="entry name" value="Serum_paraoxonase/arylesterase"/>
</dbReference>
<dbReference type="InterPro" id="IPR013658">
    <property type="entry name" value="SGL"/>
</dbReference>
<reference evidence="2 3" key="1">
    <citation type="submission" date="2021-06" db="EMBL/GenBank/DDBJ databases">
        <title>Sphingomonas sp. XMGL2, whole genome shotgun sequencing project.</title>
        <authorList>
            <person name="Zhao G."/>
            <person name="Shen L."/>
        </authorList>
    </citation>
    <scope>NUCLEOTIDE SEQUENCE [LARGE SCALE GENOMIC DNA]</scope>
    <source>
        <strain evidence="2 3">XMGL2</strain>
    </source>
</reference>
<dbReference type="InterPro" id="IPR011042">
    <property type="entry name" value="6-blade_b-propeller_TolB-like"/>
</dbReference>
<dbReference type="PANTHER" id="PTHR11799:SF12">
    <property type="entry name" value="PARAOXONASE-RELATED"/>
    <property type="match status" value="1"/>
</dbReference>
<dbReference type="PANTHER" id="PTHR11799">
    <property type="entry name" value="PARAOXONASE"/>
    <property type="match status" value="1"/>
</dbReference>
<dbReference type="Pfam" id="PF08450">
    <property type="entry name" value="SGL"/>
    <property type="match status" value="1"/>
</dbReference>
<dbReference type="EMBL" id="JAHKRT010000006">
    <property type="protein sequence ID" value="MBU3078786.1"/>
    <property type="molecule type" value="Genomic_DNA"/>
</dbReference>
<feature type="domain" description="SMP-30/Gluconolactonase/LRE-like region" evidence="1">
    <location>
        <begin position="151"/>
        <end position="261"/>
    </location>
</feature>
<keyword evidence="3" id="KW-1185">Reference proteome</keyword>
<gene>
    <name evidence="2" type="ORF">KOF26_13000</name>
</gene>
<accession>A0ABS6BN31</accession>
<dbReference type="SUPFAM" id="SSF63829">
    <property type="entry name" value="Calcium-dependent phosphotriesterase"/>
    <property type="match status" value="1"/>
</dbReference>
<dbReference type="Gene3D" id="2.120.10.30">
    <property type="entry name" value="TolB, C-terminal domain"/>
    <property type="match status" value="1"/>
</dbReference>
<comment type="caution">
    <text evidence="2">The sequence shown here is derived from an EMBL/GenBank/DDBJ whole genome shotgun (WGS) entry which is preliminary data.</text>
</comment>
<sequence length="341" mass="35970">MSSPLLMAAAGAPAYVPAGSPVTSIPQPEDLLTIPGTSWVIAGSMRTRERPGHLYAFDATAPAPAPRALYPSASAASLNRARFGDCPGPLDDSRFTPHGIGLSRRADGSFELLVVNHGGRESIEAFDVTLGDEGPQARWTGCIVLPAGASGNGVVALPDGSIIVSKFLDKADPDFLDKMVNGQSTGNVLMWKPGKGWSNALKQDFSGANGVAVSADGRWLFVAEWSARKLWRFPLRDRSAPKSVAVDFLPDNLRLTDRGTILVAGQAGDPRGVMTCKGRGTPCPQGFKVVEMDPKSLRLRLLAQGGDQRFGGATGATLAGPALWIGAYYGETIARYAPTPR</sequence>
<organism evidence="2 3">
    <name type="scientific">Sphingomonas quercus</name>
    <dbReference type="NCBI Taxonomy" id="2842451"/>
    <lineage>
        <taxon>Bacteria</taxon>
        <taxon>Pseudomonadati</taxon>
        <taxon>Pseudomonadota</taxon>
        <taxon>Alphaproteobacteria</taxon>
        <taxon>Sphingomonadales</taxon>
        <taxon>Sphingomonadaceae</taxon>
        <taxon>Sphingomonas</taxon>
    </lineage>
</organism>
<protein>
    <submittedName>
        <fullName evidence="2">SMP-30/gluconolactonase/LRE family protein</fullName>
    </submittedName>
</protein>
<dbReference type="Proteomes" id="UP000776276">
    <property type="component" value="Unassembled WGS sequence"/>
</dbReference>
<proteinExistence type="predicted"/>